<dbReference type="EMBL" id="CM042009">
    <property type="protein sequence ID" value="KAI3790527.1"/>
    <property type="molecule type" value="Genomic_DNA"/>
</dbReference>
<dbReference type="Proteomes" id="UP001055811">
    <property type="component" value="Linkage Group LG01"/>
</dbReference>
<reference evidence="2" key="1">
    <citation type="journal article" date="2022" name="Mol. Ecol. Resour.">
        <title>The genomes of chicory, endive, great burdock and yacon provide insights into Asteraceae palaeo-polyploidization history and plant inulin production.</title>
        <authorList>
            <person name="Fan W."/>
            <person name="Wang S."/>
            <person name="Wang H."/>
            <person name="Wang A."/>
            <person name="Jiang F."/>
            <person name="Liu H."/>
            <person name="Zhao H."/>
            <person name="Xu D."/>
            <person name="Zhang Y."/>
        </authorList>
    </citation>
    <scope>NUCLEOTIDE SEQUENCE [LARGE SCALE GENOMIC DNA]</scope>
    <source>
        <strain evidence="2">cv. Punajuju</strain>
    </source>
</reference>
<evidence type="ECO:0000313" key="1">
    <source>
        <dbReference type="EMBL" id="KAI3790527.1"/>
    </source>
</evidence>
<reference evidence="1 2" key="2">
    <citation type="journal article" date="2022" name="Mol. Ecol. Resour.">
        <title>The genomes of chicory, endive, great burdock and yacon provide insights into Asteraceae paleo-polyploidization history and plant inulin production.</title>
        <authorList>
            <person name="Fan W."/>
            <person name="Wang S."/>
            <person name="Wang H."/>
            <person name="Wang A."/>
            <person name="Jiang F."/>
            <person name="Liu H."/>
            <person name="Zhao H."/>
            <person name="Xu D."/>
            <person name="Zhang Y."/>
        </authorList>
    </citation>
    <scope>NUCLEOTIDE SEQUENCE [LARGE SCALE GENOMIC DNA]</scope>
    <source>
        <strain evidence="2">cv. Punajuju</strain>
        <tissue evidence="1">Leaves</tissue>
    </source>
</reference>
<evidence type="ECO:0000313" key="2">
    <source>
        <dbReference type="Proteomes" id="UP001055811"/>
    </source>
</evidence>
<keyword evidence="2" id="KW-1185">Reference proteome</keyword>
<protein>
    <submittedName>
        <fullName evidence="1">Uncharacterized protein</fullName>
    </submittedName>
</protein>
<name>A0ACB9H6D2_CICIN</name>
<sequence length="97" mass="10996">MHNQILKILLTITLTLISYYHLSRLNSISRTGYRLFHFNRHHASTTSGLLPPTQICFTVHFRDRLLTLDLSLSSSLLHSQSLRYSFSGSPASDPIAP</sequence>
<comment type="caution">
    <text evidence="1">The sequence shown here is derived from an EMBL/GenBank/DDBJ whole genome shotgun (WGS) entry which is preliminary data.</text>
</comment>
<proteinExistence type="predicted"/>
<gene>
    <name evidence="1" type="ORF">L2E82_03628</name>
</gene>
<organism evidence="1 2">
    <name type="scientific">Cichorium intybus</name>
    <name type="common">Chicory</name>
    <dbReference type="NCBI Taxonomy" id="13427"/>
    <lineage>
        <taxon>Eukaryota</taxon>
        <taxon>Viridiplantae</taxon>
        <taxon>Streptophyta</taxon>
        <taxon>Embryophyta</taxon>
        <taxon>Tracheophyta</taxon>
        <taxon>Spermatophyta</taxon>
        <taxon>Magnoliopsida</taxon>
        <taxon>eudicotyledons</taxon>
        <taxon>Gunneridae</taxon>
        <taxon>Pentapetalae</taxon>
        <taxon>asterids</taxon>
        <taxon>campanulids</taxon>
        <taxon>Asterales</taxon>
        <taxon>Asteraceae</taxon>
        <taxon>Cichorioideae</taxon>
        <taxon>Cichorieae</taxon>
        <taxon>Cichoriinae</taxon>
        <taxon>Cichorium</taxon>
    </lineage>
</organism>
<accession>A0ACB9H6D2</accession>